<keyword evidence="9" id="KW-1185">Reference proteome</keyword>
<evidence type="ECO:0000256" key="2">
    <source>
        <dbReference type="ARBA" id="ARBA00012438"/>
    </source>
</evidence>
<keyword evidence="3" id="KW-0597">Phosphoprotein</keyword>
<dbReference type="InterPro" id="IPR029016">
    <property type="entry name" value="GAF-like_dom_sf"/>
</dbReference>
<dbReference type="GO" id="GO:0030295">
    <property type="term" value="F:protein kinase activator activity"/>
    <property type="evidence" value="ECO:0007669"/>
    <property type="project" value="TreeGrafter"/>
</dbReference>
<dbReference type="SMART" id="SM00387">
    <property type="entry name" value="HATPase_c"/>
    <property type="match status" value="1"/>
</dbReference>
<dbReference type="InterPro" id="IPR000700">
    <property type="entry name" value="PAS-assoc_C"/>
</dbReference>
<evidence type="ECO:0000259" key="7">
    <source>
        <dbReference type="PROSITE" id="PS50113"/>
    </source>
</evidence>
<keyword evidence="4" id="KW-0808">Transferase</keyword>
<dbReference type="InterPro" id="IPR036097">
    <property type="entry name" value="HisK_dim/P_sf"/>
</dbReference>
<dbReference type="SUPFAM" id="SSF55785">
    <property type="entry name" value="PYP-like sensor domain (PAS domain)"/>
    <property type="match status" value="1"/>
</dbReference>
<dbReference type="SUPFAM" id="SSF47384">
    <property type="entry name" value="Homodimeric domain of signal transducing histidine kinase"/>
    <property type="match status" value="1"/>
</dbReference>
<evidence type="ECO:0000256" key="3">
    <source>
        <dbReference type="ARBA" id="ARBA00022553"/>
    </source>
</evidence>
<comment type="caution">
    <text evidence="8">The sequence shown here is derived from an EMBL/GenBank/DDBJ whole genome shotgun (WGS) entry which is preliminary data.</text>
</comment>
<dbReference type="Gene3D" id="3.30.450.20">
    <property type="entry name" value="PAS domain"/>
    <property type="match status" value="1"/>
</dbReference>
<dbReference type="InterPro" id="IPR036890">
    <property type="entry name" value="HATPase_C_sf"/>
</dbReference>
<reference evidence="8 9" key="1">
    <citation type="submission" date="2019-12" db="EMBL/GenBank/DDBJ databases">
        <title>Deinococcus sp. HMF7620 Genome sequencing and assembly.</title>
        <authorList>
            <person name="Kang H."/>
            <person name="Kim H."/>
            <person name="Joh K."/>
        </authorList>
    </citation>
    <scope>NUCLEOTIDE SEQUENCE [LARGE SCALE GENOMIC DNA]</scope>
    <source>
        <strain evidence="8 9">HMF7620</strain>
    </source>
</reference>
<dbReference type="SMART" id="SM00388">
    <property type="entry name" value="HisKA"/>
    <property type="match status" value="1"/>
</dbReference>
<sequence>MSEAFADTTPRILQHLTETLAAARTQTAVLEAALSPTITALGAVSGTVLLLESKTQELAVRTAQGLAAHTLWQDGPLTPDTPVGDAIIQRQALYFEHPGDLKAAYPHLEDQTGGLPAAATAILPLSLDEQVLGVLLLDFRQPHQFTADEQCFLSTIAAQTALGLDRATLLKRLDGEGAQRQLQARTQELETDRAFLSTTLNSLGEAIIVCDAQGHLIRFDGLAAEMHGQDAEPIDPEQWASQYNLYLSDCSRPLNLAEVPLYRAWQGEEVQNVEFAICRPGHPPRYVVANGQPLFTPDGRPNGAVVAQRDITTLHVQSQQLSERTTELERQRAALRAEQAASRAFVTFTEAAGRTQTVEELGHLAMTTLHVILPGVTALFYERAGATWMPLAWTPDIAPDLLTVLQRGLPADTPILVQMTTTRQPVFLDGGQEEAQGVAHTAAFHSVAAYPVMQGGNITALLSLGLPTQAPWTDAQRELVLALGRSFTLLHDRLSVARQVQEQRDAAEKRSEALEAFAVMSRDLAGETNRYALVRRAQEIMLSLLTPGYALYWEQASDHWELKSQVGDIGNPELQQLVDDYGLPLDAPALHSTWQTGIPNYQDNYAQGADTPIDMIRHVNAATAFRVVLHGQPIGMLAIGLFDQRVWTPMDRAVLETAIYSLGLVLERAQSIEALEQANTELQIANEELHAFTYSVSHDLRTPVRHVKGFTELAMKTFTQGQTEKAQRHLGIVSQAADRMTEMIDAMLALSRAGRVELLFRPVPLQTLVQQAQQDAMLEFPEQPVDWQIGPLPAVRADTAALQQVLTNLLSNAVKFAALTRPLQVRVWAEEQPQAWAVFVQDTGVGFDQEYAGKLFGVFQRLHTQDQFAGTGVGLATIKRIVTRHGGQVWAEGRVDAGATFGFTLPKGP</sequence>
<dbReference type="InterPro" id="IPR003661">
    <property type="entry name" value="HisK_dim/P_dom"/>
</dbReference>
<evidence type="ECO:0000313" key="9">
    <source>
        <dbReference type="Proteomes" id="UP000483286"/>
    </source>
</evidence>
<dbReference type="InterPro" id="IPR004358">
    <property type="entry name" value="Sig_transdc_His_kin-like_C"/>
</dbReference>
<dbReference type="RefSeq" id="WP_157459205.1">
    <property type="nucleotide sequence ID" value="NZ_WQLB01000011.1"/>
</dbReference>
<dbReference type="Gene3D" id="3.30.565.10">
    <property type="entry name" value="Histidine kinase-like ATPase, C-terminal domain"/>
    <property type="match status" value="1"/>
</dbReference>
<dbReference type="SUPFAM" id="SSF55874">
    <property type="entry name" value="ATPase domain of HSP90 chaperone/DNA topoisomerase II/histidine kinase"/>
    <property type="match status" value="1"/>
</dbReference>
<dbReference type="Pfam" id="PF01590">
    <property type="entry name" value="GAF"/>
    <property type="match status" value="1"/>
</dbReference>
<dbReference type="PROSITE" id="PS50109">
    <property type="entry name" value="HIS_KIN"/>
    <property type="match status" value="1"/>
</dbReference>
<dbReference type="CDD" id="cd00082">
    <property type="entry name" value="HisKA"/>
    <property type="match status" value="1"/>
</dbReference>
<feature type="domain" description="PAC" evidence="7">
    <location>
        <begin position="271"/>
        <end position="323"/>
    </location>
</feature>
<dbReference type="InterPro" id="IPR050351">
    <property type="entry name" value="BphY/WalK/GraS-like"/>
</dbReference>
<evidence type="ECO:0000256" key="4">
    <source>
        <dbReference type="ARBA" id="ARBA00022679"/>
    </source>
</evidence>
<evidence type="ECO:0000259" key="6">
    <source>
        <dbReference type="PROSITE" id="PS50109"/>
    </source>
</evidence>
<dbReference type="InterPro" id="IPR003018">
    <property type="entry name" value="GAF"/>
</dbReference>
<dbReference type="Pfam" id="PF13185">
    <property type="entry name" value="GAF_2"/>
    <property type="match status" value="1"/>
</dbReference>
<dbReference type="EMBL" id="WQLB01000011">
    <property type="protein sequence ID" value="MVN87161.1"/>
    <property type="molecule type" value="Genomic_DNA"/>
</dbReference>
<comment type="catalytic activity">
    <reaction evidence="1">
        <text>ATP + protein L-histidine = ADP + protein N-phospho-L-histidine.</text>
        <dbReference type="EC" id="2.7.13.3"/>
    </reaction>
</comment>
<dbReference type="Pfam" id="PF00512">
    <property type="entry name" value="HisKA"/>
    <property type="match status" value="1"/>
</dbReference>
<dbReference type="PANTHER" id="PTHR42878:SF15">
    <property type="entry name" value="BACTERIOPHYTOCHROME"/>
    <property type="match status" value="1"/>
</dbReference>
<evidence type="ECO:0000256" key="5">
    <source>
        <dbReference type="ARBA" id="ARBA00022777"/>
    </source>
</evidence>
<dbReference type="InterPro" id="IPR035965">
    <property type="entry name" value="PAS-like_dom_sf"/>
</dbReference>
<dbReference type="SUPFAM" id="SSF55781">
    <property type="entry name" value="GAF domain-like"/>
    <property type="match status" value="3"/>
</dbReference>
<proteinExistence type="predicted"/>
<keyword evidence="5" id="KW-0418">Kinase</keyword>
<dbReference type="InterPro" id="IPR005467">
    <property type="entry name" value="His_kinase_dom"/>
</dbReference>
<dbReference type="GO" id="GO:0007234">
    <property type="term" value="P:osmosensory signaling via phosphorelay pathway"/>
    <property type="evidence" value="ECO:0007669"/>
    <property type="project" value="TreeGrafter"/>
</dbReference>
<accession>A0A7C9LR75</accession>
<protein>
    <recommendedName>
        <fullName evidence="2">histidine kinase</fullName>
        <ecNumber evidence="2">2.7.13.3</ecNumber>
    </recommendedName>
</protein>
<dbReference type="GO" id="GO:0000155">
    <property type="term" value="F:phosphorelay sensor kinase activity"/>
    <property type="evidence" value="ECO:0007669"/>
    <property type="project" value="InterPro"/>
</dbReference>
<gene>
    <name evidence="8" type="ORF">GO986_10305</name>
</gene>
<dbReference type="Proteomes" id="UP000483286">
    <property type="component" value="Unassembled WGS sequence"/>
</dbReference>
<dbReference type="SMART" id="SM00065">
    <property type="entry name" value="GAF"/>
    <property type="match status" value="2"/>
</dbReference>
<dbReference type="InterPro" id="IPR003594">
    <property type="entry name" value="HATPase_dom"/>
</dbReference>
<dbReference type="PANTHER" id="PTHR42878">
    <property type="entry name" value="TWO-COMPONENT HISTIDINE KINASE"/>
    <property type="match status" value="1"/>
</dbReference>
<evidence type="ECO:0000256" key="1">
    <source>
        <dbReference type="ARBA" id="ARBA00000085"/>
    </source>
</evidence>
<dbReference type="Gene3D" id="3.30.450.40">
    <property type="match status" value="3"/>
</dbReference>
<dbReference type="Gene3D" id="1.10.287.130">
    <property type="match status" value="1"/>
</dbReference>
<dbReference type="EC" id="2.7.13.3" evidence="2"/>
<dbReference type="FunFam" id="3.30.565.10:FF:000006">
    <property type="entry name" value="Sensor histidine kinase WalK"/>
    <property type="match status" value="1"/>
</dbReference>
<dbReference type="PROSITE" id="PS50113">
    <property type="entry name" value="PAC"/>
    <property type="match status" value="1"/>
</dbReference>
<dbReference type="PRINTS" id="PR00344">
    <property type="entry name" value="BCTRLSENSOR"/>
</dbReference>
<dbReference type="Pfam" id="PF02518">
    <property type="entry name" value="HATPase_c"/>
    <property type="match status" value="1"/>
</dbReference>
<name>A0A7C9LR75_9DEIO</name>
<evidence type="ECO:0000313" key="8">
    <source>
        <dbReference type="EMBL" id="MVN87161.1"/>
    </source>
</evidence>
<dbReference type="AlphaFoldDB" id="A0A7C9LR75"/>
<feature type="domain" description="Histidine kinase" evidence="6">
    <location>
        <begin position="695"/>
        <end position="909"/>
    </location>
</feature>
<dbReference type="GO" id="GO:0000156">
    <property type="term" value="F:phosphorelay response regulator activity"/>
    <property type="evidence" value="ECO:0007669"/>
    <property type="project" value="TreeGrafter"/>
</dbReference>
<organism evidence="8 9">
    <name type="scientific">Deinococcus arboris</name>
    <dbReference type="NCBI Taxonomy" id="2682977"/>
    <lineage>
        <taxon>Bacteria</taxon>
        <taxon>Thermotogati</taxon>
        <taxon>Deinococcota</taxon>
        <taxon>Deinococci</taxon>
        <taxon>Deinococcales</taxon>
        <taxon>Deinococcaceae</taxon>
        <taxon>Deinococcus</taxon>
    </lineage>
</organism>